<name>A0A1E7EYZ8_9STRA</name>
<keyword evidence="4" id="KW-1133">Transmembrane helix</keyword>
<reference evidence="6 7" key="1">
    <citation type="submission" date="2016-09" db="EMBL/GenBank/DDBJ databases">
        <title>Extensive genetic diversity and differential bi-allelic expression allows diatom success in the polar Southern Ocean.</title>
        <authorList>
            <consortium name="DOE Joint Genome Institute"/>
            <person name="Mock T."/>
            <person name="Otillar R.P."/>
            <person name="Strauss J."/>
            <person name="Dupont C."/>
            <person name="Frickenhaus S."/>
            <person name="Maumus F."/>
            <person name="Mcmullan M."/>
            <person name="Sanges R."/>
            <person name="Schmutz J."/>
            <person name="Toseland A."/>
            <person name="Valas R."/>
            <person name="Veluchamy A."/>
            <person name="Ward B.J."/>
            <person name="Allen A."/>
            <person name="Barry K."/>
            <person name="Falciatore A."/>
            <person name="Ferrante M."/>
            <person name="Fortunato A.E."/>
            <person name="Gloeckner G."/>
            <person name="Gruber A."/>
            <person name="Hipkin R."/>
            <person name="Janech M."/>
            <person name="Kroth P."/>
            <person name="Leese F."/>
            <person name="Lindquist E."/>
            <person name="Lyon B.R."/>
            <person name="Martin J."/>
            <person name="Mayer C."/>
            <person name="Parker M."/>
            <person name="Quesneville H."/>
            <person name="Raymond J."/>
            <person name="Uhlig C."/>
            <person name="Valentin K.U."/>
            <person name="Worden A.Z."/>
            <person name="Armbrust E.V."/>
            <person name="Bowler C."/>
            <person name="Green B."/>
            <person name="Moulton V."/>
            <person name="Van Oosterhout C."/>
            <person name="Grigoriev I."/>
        </authorList>
    </citation>
    <scope>NUCLEOTIDE SEQUENCE [LARGE SCALE GENOMIC DNA]</scope>
    <source>
        <strain evidence="6 7">CCMP1102</strain>
    </source>
</reference>
<dbReference type="InterPro" id="IPR036397">
    <property type="entry name" value="RNaseH_sf"/>
</dbReference>
<dbReference type="OrthoDB" id="48373at2759"/>
<dbReference type="GO" id="GO:0005634">
    <property type="term" value="C:nucleus"/>
    <property type="evidence" value="ECO:0007669"/>
    <property type="project" value="TreeGrafter"/>
</dbReference>
<evidence type="ECO:0000256" key="2">
    <source>
        <dbReference type="ARBA" id="ARBA00022801"/>
    </source>
</evidence>
<evidence type="ECO:0000256" key="4">
    <source>
        <dbReference type="SAM" id="Phobius"/>
    </source>
</evidence>
<feature type="compositionally biased region" description="Polar residues" evidence="3">
    <location>
        <begin position="376"/>
        <end position="388"/>
    </location>
</feature>
<dbReference type="InterPro" id="IPR051132">
    <property type="entry name" value="3-5_Exonuclease_domain"/>
</dbReference>
<feature type="transmembrane region" description="Helical" evidence="4">
    <location>
        <begin position="21"/>
        <end position="39"/>
    </location>
</feature>
<dbReference type="PANTHER" id="PTHR13620:SF104">
    <property type="entry name" value="EXONUCLEASE 3'-5' DOMAIN-CONTAINING PROTEIN 2"/>
    <property type="match status" value="1"/>
</dbReference>
<dbReference type="GO" id="GO:0003676">
    <property type="term" value="F:nucleic acid binding"/>
    <property type="evidence" value="ECO:0007669"/>
    <property type="project" value="InterPro"/>
</dbReference>
<evidence type="ECO:0000313" key="7">
    <source>
        <dbReference type="Proteomes" id="UP000095751"/>
    </source>
</evidence>
<dbReference type="Proteomes" id="UP000095751">
    <property type="component" value="Unassembled WGS sequence"/>
</dbReference>
<dbReference type="EMBL" id="KV784369">
    <property type="protein sequence ID" value="OEU11152.1"/>
    <property type="molecule type" value="Genomic_DNA"/>
</dbReference>
<keyword evidence="1" id="KW-0540">Nuclease</keyword>
<dbReference type="InParanoid" id="A0A1E7EYZ8"/>
<dbReference type="PANTHER" id="PTHR13620">
    <property type="entry name" value="3-5 EXONUCLEASE"/>
    <property type="match status" value="1"/>
</dbReference>
<dbReference type="KEGG" id="fcy:FRACYDRAFT_246263"/>
<dbReference type="GO" id="GO:0005737">
    <property type="term" value="C:cytoplasm"/>
    <property type="evidence" value="ECO:0007669"/>
    <property type="project" value="TreeGrafter"/>
</dbReference>
<evidence type="ECO:0000256" key="3">
    <source>
        <dbReference type="SAM" id="MobiDB-lite"/>
    </source>
</evidence>
<dbReference type="GO" id="GO:0008408">
    <property type="term" value="F:3'-5' exonuclease activity"/>
    <property type="evidence" value="ECO:0007669"/>
    <property type="project" value="InterPro"/>
</dbReference>
<organism evidence="6 7">
    <name type="scientific">Fragilariopsis cylindrus CCMP1102</name>
    <dbReference type="NCBI Taxonomy" id="635003"/>
    <lineage>
        <taxon>Eukaryota</taxon>
        <taxon>Sar</taxon>
        <taxon>Stramenopiles</taxon>
        <taxon>Ochrophyta</taxon>
        <taxon>Bacillariophyta</taxon>
        <taxon>Bacillariophyceae</taxon>
        <taxon>Bacillariophycidae</taxon>
        <taxon>Bacillariales</taxon>
        <taxon>Bacillariaceae</taxon>
        <taxon>Fragilariopsis</taxon>
    </lineage>
</organism>
<feature type="region of interest" description="Disordered" evidence="3">
    <location>
        <begin position="369"/>
        <end position="397"/>
    </location>
</feature>
<evidence type="ECO:0000313" key="6">
    <source>
        <dbReference type="EMBL" id="OEU11152.1"/>
    </source>
</evidence>
<dbReference type="Pfam" id="PF01612">
    <property type="entry name" value="DNA_pol_A_exo1"/>
    <property type="match status" value="1"/>
</dbReference>
<protein>
    <recommendedName>
        <fullName evidence="5">3'-5' exonuclease domain-containing protein</fullName>
    </recommendedName>
</protein>
<sequence>MMGLFRFTNTVFRDRHHHPRIINFASTTSLLVIATTFIISSRDFSFISAYSLSSFGGSSGSRTSGSSSSIHMQSTSASAAETAAAKNGPKLFAYQHILPPLLVDDTSSSASSSSSYDYSQSIPCLYTNNIASASQWVDEHILNCNMNSKSKNSDGKKDEEEDLVEPIILGWDMESSPNLPWRETTNDSYLGPATLQLSTVTNTLVFQIAQDKYGPLCITTGGLPKFMNAILENTNIIKTGVAIDDDFIELYRWVMAIQQQQDNGRLVQGILGVTIPKSKQLARSPWSRVPLTTEEITYAARDAWAAAAIMHKLNNSKDDETNNNQFSPQAIINKLNEPRHRQSSINDISYKQAKRKNLKLEYKELKEYNNNKRNQRQSGNYIMSSNEENTTEEVDKENELREDILWNEMKQLAPISPIEYDISSLNLFIE</sequence>
<proteinExistence type="predicted"/>
<accession>A0A1E7EYZ8</accession>
<keyword evidence="4" id="KW-0472">Membrane</keyword>
<keyword evidence="7" id="KW-1185">Reference proteome</keyword>
<dbReference type="Gene3D" id="3.30.420.10">
    <property type="entry name" value="Ribonuclease H-like superfamily/Ribonuclease H"/>
    <property type="match status" value="2"/>
</dbReference>
<feature type="domain" description="3'-5' exonuclease" evidence="5">
    <location>
        <begin position="252"/>
        <end position="315"/>
    </location>
</feature>
<evidence type="ECO:0000256" key="1">
    <source>
        <dbReference type="ARBA" id="ARBA00022722"/>
    </source>
</evidence>
<dbReference type="SUPFAM" id="SSF53098">
    <property type="entry name" value="Ribonuclease H-like"/>
    <property type="match status" value="1"/>
</dbReference>
<gene>
    <name evidence="6" type="ORF">FRACYDRAFT_246263</name>
</gene>
<dbReference type="AlphaFoldDB" id="A0A1E7EYZ8"/>
<dbReference type="InterPro" id="IPR012337">
    <property type="entry name" value="RNaseH-like_sf"/>
</dbReference>
<keyword evidence="4" id="KW-0812">Transmembrane</keyword>
<evidence type="ECO:0000259" key="5">
    <source>
        <dbReference type="Pfam" id="PF01612"/>
    </source>
</evidence>
<dbReference type="InterPro" id="IPR002562">
    <property type="entry name" value="3'-5'_exonuclease_dom"/>
</dbReference>
<keyword evidence="2" id="KW-0378">Hydrolase</keyword>
<dbReference type="GO" id="GO:0006139">
    <property type="term" value="P:nucleobase-containing compound metabolic process"/>
    <property type="evidence" value="ECO:0007669"/>
    <property type="project" value="InterPro"/>
</dbReference>